<proteinExistence type="predicted"/>
<gene>
    <name evidence="1" type="ORF">METZ01_LOCUS49305</name>
</gene>
<organism evidence="1">
    <name type="scientific">marine metagenome</name>
    <dbReference type="NCBI Taxonomy" id="408172"/>
    <lineage>
        <taxon>unclassified sequences</taxon>
        <taxon>metagenomes</taxon>
        <taxon>ecological metagenomes</taxon>
    </lineage>
</organism>
<dbReference type="InterPro" id="IPR006311">
    <property type="entry name" value="TAT_signal"/>
</dbReference>
<sequence length="380" mass="42154">MNRREFIGTVGVGAIAGASARPSANAQPSDSAADIYARAYAVDAMCFAMEPPPRTFVQYLTDDKIEALRTSGITAMAMNMTSNFAELSQVENMFAAVKHRIFTWDTIVATHPDVFRKVTTVEELNAAKRAGLVGFIYCFQMAAPFGWDLGKLRTFAELGVRQIQLADGSRNYLVDSCWEKTNAGLSRFGFQAIEAFADLGIIVDLSHVGEQSSLDVILASTKPVIYSHSGCLALCPHRRNVSDRNIRALAERGGVFCIYNQSGWLTQDPEISMDHFIAHVEHVINLGGEEAVGVGTDQDVVDMTAMRPTEVADHNRSFERRRNEFPELSWEIRHMRVPELSHPKRLLHLAEALDARRYSPATIEKILGGNYVRVFNEVVG</sequence>
<dbReference type="PANTHER" id="PTHR10443:SF12">
    <property type="entry name" value="DIPEPTIDASE"/>
    <property type="match status" value="1"/>
</dbReference>
<protein>
    <recommendedName>
        <fullName evidence="2">Peptidase M19</fullName>
    </recommendedName>
</protein>
<accession>A0A381RZA0</accession>
<dbReference type="InterPro" id="IPR008257">
    <property type="entry name" value="Pept_M19"/>
</dbReference>
<dbReference type="PROSITE" id="PS51318">
    <property type="entry name" value="TAT"/>
    <property type="match status" value="1"/>
</dbReference>
<evidence type="ECO:0000313" key="1">
    <source>
        <dbReference type="EMBL" id="SUZ96451.1"/>
    </source>
</evidence>
<dbReference type="EMBL" id="UINC01002417">
    <property type="protein sequence ID" value="SUZ96451.1"/>
    <property type="molecule type" value="Genomic_DNA"/>
</dbReference>
<evidence type="ECO:0008006" key="2">
    <source>
        <dbReference type="Google" id="ProtNLM"/>
    </source>
</evidence>
<reference evidence="1" key="1">
    <citation type="submission" date="2018-05" db="EMBL/GenBank/DDBJ databases">
        <authorList>
            <person name="Lanie J.A."/>
            <person name="Ng W.-L."/>
            <person name="Kazmierczak K.M."/>
            <person name="Andrzejewski T.M."/>
            <person name="Davidsen T.M."/>
            <person name="Wayne K.J."/>
            <person name="Tettelin H."/>
            <person name="Glass J.I."/>
            <person name="Rusch D."/>
            <person name="Podicherti R."/>
            <person name="Tsui H.-C.T."/>
            <person name="Winkler M.E."/>
        </authorList>
    </citation>
    <scope>NUCLEOTIDE SEQUENCE</scope>
</reference>
<dbReference type="PROSITE" id="PS51365">
    <property type="entry name" value="RENAL_DIPEPTIDASE_2"/>
    <property type="match status" value="1"/>
</dbReference>
<name>A0A381RZA0_9ZZZZ</name>
<dbReference type="Pfam" id="PF01244">
    <property type="entry name" value="Peptidase_M19"/>
    <property type="match status" value="1"/>
</dbReference>
<dbReference type="Gene3D" id="3.20.20.140">
    <property type="entry name" value="Metal-dependent hydrolases"/>
    <property type="match status" value="1"/>
</dbReference>
<dbReference type="GO" id="GO:0070573">
    <property type="term" value="F:metallodipeptidase activity"/>
    <property type="evidence" value="ECO:0007669"/>
    <property type="project" value="InterPro"/>
</dbReference>
<dbReference type="AlphaFoldDB" id="A0A381RZA0"/>
<dbReference type="PANTHER" id="PTHR10443">
    <property type="entry name" value="MICROSOMAL DIPEPTIDASE"/>
    <property type="match status" value="1"/>
</dbReference>
<dbReference type="InterPro" id="IPR032466">
    <property type="entry name" value="Metal_Hydrolase"/>
</dbReference>
<dbReference type="GO" id="GO:0006508">
    <property type="term" value="P:proteolysis"/>
    <property type="evidence" value="ECO:0007669"/>
    <property type="project" value="InterPro"/>
</dbReference>
<dbReference type="SUPFAM" id="SSF51556">
    <property type="entry name" value="Metallo-dependent hydrolases"/>
    <property type="match status" value="1"/>
</dbReference>